<organism evidence="1">
    <name type="scientific">Vibrio parahaemolyticus</name>
    <dbReference type="NCBI Taxonomy" id="670"/>
    <lineage>
        <taxon>Bacteria</taxon>
        <taxon>Pseudomonadati</taxon>
        <taxon>Pseudomonadota</taxon>
        <taxon>Gammaproteobacteria</taxon>
        <taxon>Vibrionales</taxon>
        <taxon>Vibrionaceae</taxon>
        <taxon>Vibrio</taxon>
    </lineage>
</organism>
<sequence length="47" mass="5593">MKNYKLCYKKKGSPNWMTRVFNDTLYDNVQRVGNSFPSTFTWMIIPA</sequence>
<evidence type="ECO:0000313" key="1">
    <source>
        <dbReference type="EMBL" id="AJP18271.1"/>
    </source>
</evidence>
<keyword evidence="1" id="KW-0614">Plasmid</keyword>
<dbReference type="EMBL" id="KP688397">
    <property type="protein sequence ID" value="AJP18271.1"/>
    <property type="molecule type" value="Genomic_DNA"/>
</dbReference>
<name>A0A0C5HCV6_VIBPH</name>
<gene>
    <name evidence="1" type="ORF">pVPH1_0099</name>
</gene>
<dbReference type="AlphaFoldDB" id="A0A0C5HCV6"/>
<dbReference type="GeneID" id="83585734"/>
<protein>
    <submittedName>
        <fullName evidence="1">Uncharacterized protein</fullName>
    </submittedName>
</protein>
<proteinExistence type="predicted"/>
<geneLocation type="plasmid" evidence="1">
    <name>pVPH1</name>
</geneLocation>
<reference evidence="1" key="1">
    <citation type="journal article" date="2015" name="Antimicrob. Agents Chemother.">
        <title>Complete nucleotide sequence of a conjugative plasmid carrying bla(PER-1).</title>
        <authorList>
            <person name="Li R."/>
            <person name="Wong M.H."/>
            <person name="Zhou Y."/>
            <person name="Chan E.W."/>
            <person name="Chen S."/>
        </authorList>
    </citation>
    <scope>NUCLEOTIDE SEQUENCE</scope>
    <source>
        <strain evidence="1">V36</strain>
        <plasmid evidence="1">pVPH1</plasmid>
    </source>
</reference>
<dbReference type="RefSeq" id="WP_014386740.1">
    <property type="nucleotide sequence ID" value="NZ_CP034301.1"/>
</dbReference>
<accession>A0A0C5HCV6</accession>